<dbReference type="SUPFAM" id="SSF53098">
    <property type="entry name" value="Ribonuclease H-like"/>
    <property type="match status" value="1"/>
</dbReference>
<dbReference type="Gene3D" id="1.10.10.60">
    <property type="entry name" value="Homeodomain-like"/>
    <property type="match status" value="1"/>
</dbReference>
<name>A0A2K8P276_9MOLU</name>
<sequence length="319" mass="37885">MNNYKQLNKKDRYLIEYLLNDGQSIAYIAKELNKNRSTFYREIKRNKASEIYTAKDAQFTREINNQKSHLNETKYYQNFIKYLYSNFSKKYSSIDICVFKAKQLGINTPTTKTVYNWINTNQLKIKPKHLLRPRLWWKKSSKYNEPFRKIANLNSIPISFRPKWINNRSEFGHYEIDLIVGEKNSGYILTLVERLTRKAFAIKLENKTMKHTNEKFLELINKENIMLKSITKDNGMEFNLLHEITNKINVKLYTCNTYASCERGTNENFNGLMRREYPKSTNFSSLNDDKINSLLSQINKMPRKLLSYKTANQLFETFG</sequence>
<protein>
    <submittedName>
        <fullName evidence="3">Transposase</fullName>
    </submittedName>
</protein>
<dbReference type="GO" id="GO:0015074">
    <property type="term" value="P:DNA integration"/>
    <property type="evidence" value="ECO:0007669"/>
    <property type="project" value="InterPro"/>
</dbReference>
<dbReference type="InterPro" id="IPR051917">
    <property type="entry name" value="Transposase-Integrase"/>
</dbReference>
<dbReference type="InterPro" id="IPR001584">
    <property type="entry name" value="Integrase_cat-core"/>
</dbReference>
<dbReference type="GO" id="GO:0032196">
    <property type="term" value="P:transposition"/>
    <property type="evidence" value="ECO:0007669"/>
    <property type="project" value="TreeGrafter"/>
</dbReference>
<evidence type="ECO:0000256" key="1">
    <source>
        <dbReference type="ARBA" id="ARBA00023172"/>
    </source>
</evidence>
<dbReference type="EMBL" id="CP024968">
    <property type="protein sequence ID" value="ATZ20829.1"/>
    <property type="molecule type" value="Genomic_DNA"/>
</dbReference>
<dbReference type="PROSITE" id="PS50994">
    <property type="entry name" value="INTEGRASE"/>
    <property type="match status" value="1"/>
</dbReference>
<dbReference type="OrthoDB" id="396854at2"/>
<dbReference type="InterPro" id="IPR053392">
    <property type="entry name" value="Transposase_IS30-like"/>
</dbReference>
<dbReference type="GO" id="GO:0003676">
    <property type="term" value="F:nucleic acid binding"/>
    <property type="evidence" value="ECO:0007669"/>
    <property type="project" value="InterPro"/>
</dbReference>
<dbReference type="InterPro" id="IPR036397">
    <property type="entry name" value="RNaseH_sf"/>
</dbReference>
<organism evidence="3 4">
    <name type="scientific">Mesoplasma coleopterae</name>
    <dbReference type="NCBI Taxonomy" id="324078"/>
    <lineage>
        <taxon>Bacteria</taxon>
        <taxon>Bacillati</taxon>
        <taxon>Mycoplasmatota</taxon>
        <taxon>Mollicutes</taxon>
        <taxon>Entomoplasmatales</taxon>
        <taxon>Entomoplasmataceae</taxon>
        <taxon>Mesoplasma</taxon>
    </lineage>
</organism>
<evidence type="ECO:0000259" key="2">
    <source>
        <dbReference type="PROSITE" id="PS50994"/>
    </source>
</evidence>
<dbReference type="RefSeq" id="WP_100670881.1">
    <property type="nucleotide sequence ID" value="NZ_CP024968.1"/>
</dbReference>
<dbReference type="Pfam" id="PF13936">
    <property type="entry name" value="HTH_38"/>
    <property type="match status" value="1"/>
</dbReference>
<dbReference type="InterPro" id="IPR012337">
    <property type="entry name" value="RNaseH-like_sf"/>
</dbReference>
<dbReference type="Pfam" id="PF00665">
    <property type="entry name" value="rve"/>
    <property type="match status" value="1"/>
</dbReference>
<evidence type="ECO:0000313" key="4">
    <source>
        <dbReference type="Proteomes" id="UP000232221"/>
    </source>
</evidence>
<proteinExistence type="predicted"/>
<reference evidence="3 4" key="1">
    <citation type="submission" date="2017-11" db="EMBL/GenBank/DDBJ databases">
        <title>Genome sequence of Mesoplasma coleopterae BARC 779 (ATCC 49583).</title>
        <authorList>
            <person name="Lo W.-S."/>
            <person name="Kuo C.-H."/>
        </authorList>
    </citation>
    <scope>NUCLEOTIDE SEQUENCE [LARGE SCALE GENOMIC DNA]</scope>
    <source>
        <strain evidence="3 4">BARC 779</strain>
    </source>
</reference>
<dbReference type="Gene3D" id="3.30.420.10">
    <property type="entry name" value="Ribonuclease H-like superfamily/Ribonuclease H"/>
    <property type="match status" value="1"/>
</dbReference>
<gene>
    <name evidence="3" type="ORF">MCOLE_v1c03150</name>
</gene>
<dbReference type="GO" id="GO:0005829">
    <property type="term" value="C:cytosol"/>
    <property type="evidence" value="ECO:0007669"/>
    <property type="project" value="TreeGrafter"/>
</dbReference>
<dbReference type="PANTHER" id="PTHR10948:SF23">
    <property type="entry name" value="TRANSPOSASE INSI FOR INSERTION SEQUENCE ELEMENT IS30A-RELATED"/>
    <property type="match status" value="1"/>
</dbReference>
<dbReference type="KEGG" id="mcol:MCOLE_v1c03150"/>
<keyword evidence="4" id="KW-1185">Reference proteome</keyword>
<evidence type="ECO:0000313" key="3">
    <source>
        <dbReference type="EMBL" id="ATZ20829.1"/>
    </source>
</evidence>
<accession>A0A2K8P276</accession>
<dbReference type="NCBIfam" id="NF033563">
    <property type="entry name" value="transpos_IS30"/>
    <property type="match status" value="1"/>
</dbReference>
<feature type="domain" description="Integrase catalytic" evidence="2">
    <location>
        <begin position="158"/>
        <end position="319"/>
    </location>
</feature>
<dbReference type="InterPro" id="IPR025246">
    <property type="entry name" value="IS30-like_HTH"/>
</dbReference>
<dbReference type="Proteomes" id="UP000232221">
    <property type="component" value="Chromosome"/>
</dbReference>
<dbReference type="GO" id="GO:0006310">
    <property type="term" value="P:DNA recombination"/>
    <property type="evidence" value="ECO:0007669"/>
    <property type="project" value="UniProtKB-KW"/>
</dbReference>
<dbReference type="AlphaFoldDB" id="A0A2K8P276"/>
<dbReference type="GO" id="GO:0004803">
    <property type="term" value="F:transposase activity"/>
    <property type="evidence" value="ECO:0007669"/>
    <property type="project" value="TreeGrafter"/>
</dbReference>
<dbReference type="PANTHER" id="PTHR10948">
    <property type="entry name" value="TRANSPOSASE"/>
    <property type="match status" value="1"/>
</dbReference>
<keyword evidence="1" id="KW-0233">DNA recombination</keyword>